<dbReference type="AlphaFoldDB" id="A0A545UF36"/>
<dbReference type="Proteomes" id="UP000315439">
    <property type="component" value="Unassembled WGS sequence"/>
</dbReference>
<accession>A0A545UF36</accession>
<protein>
    <submittedName>
        <fullName evidence="1">DUF1801 domain-containing protein</fullName>
    </submittedName>
</protein>
<dbReference type="SUPFAM" id="SSF159888">
    <property type="entry name" value="YdhG-like"/>
    <property type="match status" value="1"/>
</dbReference>
<proteinExistence type="predicted"/>
<evidence type="ECO:0000313" key="2">
    <source>
        <dbReference type="Proteomes" id="UP000315439"/>
    </source>
</evidence>
<comment type="caution">
    <text evidence="1">The sequence shown here is derived from an EMBL/GenBank/DDBJ whole genome shotgun (WGS) entry which is preliminary data.</text>
</comment>
<organism evidence="1 2">
    <name type="scientific">Aliikangiella coralliicola</name>
    <dbReference type="NCBI Taxonomy" id="2592383"/>
    <lineage>
        <taxon>Bacteria</taxon>
        <taxon>Pseudomonadati</taxon>
        <taxon>Pseudomonadota</taxon>
        <taxon>Gammaproteobacteria</taxon>
        <taxon>Oceanospirillales</taxon>
        <taxon>Pleioneaceae</taxon>
        <taxon>Aliikangiella</taxon>
    </lineage>
</organism>
<keyword evidence="2" id="KW-1185">Reference proteome</keyword>
<dbReference type="RefSeq" id="WP_142892601.1">
    <property type="nucleotide sequence ID" value="NZ_ML660162.1"/>
</dbReference>
<evidence type="ECO:0000313" key="1">
    <source>
        <dbReference type="EMBL" id="TQV88092.1"/>
    </source>
</evidence>
<reference evidence="1 2" key="1">
    <citation type="submission" date="2019-07" db="EMBL/GenBank/DDBJ databases">
        <title>Draft genome for Aliikangiella sp. M105.</title>
        <authorList>
            <person name="Wang G."/>
        </authorList>
    </citation>
    <scope>NUCLEOTIDE SEQUENCE [LARGE SCALE GENOMIC DNA]</scope>
    <source>
        <strain evidence="1 2">M105</strain>
    </source>
</reference>
<name>A0A545UF36_9GAMM</name>
<sequence>MELPVINPEVSSAVKNFPPEAKEAFFELRELVYSAAADNKKIGVLHETLKWREPSYLTQQSKSGTTIRIAWNKKYPDSIGIYLNCKTTLVENIRTLFPDDFQFEGNRGLILNLSRPLPVDAILCCFEMALTYHLKAKK</sequence>
<dbReference type="OrthoDB" id="328972at2"/>
<dbReference type="EMBL" id="VIKS01000004">
    <property type="protein sequence ID" value="TQV88092.1"/>
    <property type="molecule type" value="Genomic_DNA"/>
</dbReference>
<gene>
    <name evidence="1" type="ORF">FLL46_06070</name>
</gene>